<gene>
    <name evidence="1" type="ORF">P0Y65_03520</name>
</gene>
<dbReference type="AlphaFoldDB" id="A0AAJ5VV18"/>
<dbReference type="Proteomes" id="UP001217476">
    <property type="component" value="Chromosome"/>
</dbReference>
<organism evidence="1 2">
    <name type="scientific">Candidatus Devosia phytovorans</name>
    <dbReference type="NCBI Taxonomy" id="3121372"/>
    <lineage>
        <taxon>Bacteria</taxon>
        <taxon>Pseudomonadati</taxon>
        <taxon>Pseudomonadota</taxon>
        <taxon>Alphaproteobacteria</taxon>
        <taxon>Hyphomicrobiales</taxon>
        <taxon>Devosiaceae</taxon>
        <taxon>Devosia</taxon>
    </lineage>
</organism>
<evidence type="ECO:0000313" key="2">
    <source>
        <dbReference type="Proteomes" id="UP001217476"/>
    </source>
</evidence>
<protein>
    <submittedName>
        <fullName evidence="1">Uncharacterized protein</fullName>
    </submittedName>
</protein>
<reference evidence="1" key="1">
    <citation type="submission" date="2023-03" db="EMBL/GenBank/DDBJ databases">
        <title>Andean soil-derived lignocellulolytic bacterial consortium as a source of novel taxa and putative plastic-active enzymes.</title>
        <authorList>
            <person name="Diaz-Garcia L."/>
            <person name="Chuvochina M."/>
            <person name="Feuerriegel G."/>
            <person name="Bunk B."/>
            <person name="Sproer C."/>
            <person name="Streit W.R."/>
            <person name="Rodriguez L.M."/>
            <person name="Overmann J."/>
            <person name="Jimenez D.J."/>
        </authorList>
    </citation>
    <scope>NUCLEOTIDE SEQUENCE</scope>
    <source>
        <strain evidence="1">MAG 4196</strain>
    </source>
</reference>
<sequence length="299" mass="29632">MDSFLVFEKILHRVLSARTDRIEESAMRNSKSVFAMGFVLLTTCIPVHAQGLLGLGSGSAGNDNLIDIGIGGDDGNVLDVNVGGGSLFGGGGSDSSSIASVSVGSGSSGGGGGLGVNANVLGGTATADVNLGGGGLGANVNVLGGGTGGGLDININVRNPDINIPGIPGVPGVPGVPQPGVLNAAVNGQAGFAVGGFTGTPAPGCGADVSNQVSGLIDGTSVDSSWQSASGVQVQRVEMCSAMREWVSNHLREHGHASILRPAVQADSLISASLARSPYGSEHVFAVKKQGSKLIVYVY</sequence>
<name>A0AAJ5VV18_9HYPH</name>
<dbReference type="EMBL" id="CP119312">
    <property type="protein sequence ID" value="WEK05339.1"/>
    <property type="molecule type" value="Genomic_DNA"/>
</dbReference>
<accession>A0AAJ5VV18</accession>
<evidence type="ECO:0000313" key="1">
    <source>
        <dbReference type="EMBL" id="WEK05339.1"/>
    </source>
</evidence>
<proteinExistence type="predicted"/>